<dbReference type="AlphaFoldDB" id="A0A1Y0ILN0"/>
<evidence type="ECO:0000313" key="4">
    <source>
        <dbReference type="Proteomes" id="UP000195437"/>
    </source>
</evidence>
<dbReference type="InterPro" id="IPR051465">
    <property type="entry name" value="Cell_Envelope_Struct_Comp"/>
</dbReference>
<feature type="signal peptide" evidence="1">
    <location>
        <begin position="1"/>
        <end position="27"/>
    </location>
</feature>
<dbReference type="OrthoDB" id="9798935at2"/>
<dbReference type="Proteomes" id="UP000195437">
    <property type="component" value="Chromosome"/>
</dbReference>
<dbReference type="PANTHER" id="PTHR43308:SF5">
    <property type="entry name" value="S-LAYER PROTEIN _ PEPTIDOGLYCAN ENDO-BETA-N-ACETYLGLUCOSAMINIDASE"/>
    <property type="match status" value="1"/>
</dbReference>
<evidence type="ECO:0000259" key="2">
    <source>
        <dbReference type="PROSITE" id="PS51272"/>
    </source>
</evidence>
<evidence type="ECO:0000313" key="3">
    <source>
        <dbReference type="EMBL" id="ARU61422.1"/>
    </source>
</evidence>
<name>A0A1Y0ILN0_9BACL</name>
<evidence type="ECO:0000256" key="1">
    <source>
        <dbReference type="SAM" id="SignalP"/>
    </source>
</evidence>
<dbReference type="InterPro" id="IPR001119">
    <property type="entry name" value="SLH_dom"/>
</dbReference>
<gene>
    <name evidence="3" type="ORF">CBW65_10715</name>
</gene>
<dbReference type="EMBL" id="CP021434">
    <property type="protein sequence ID" value="ARU61422.1"/>
    <property type="molecule type" value="Genomic_DNA"/>
</dbReference>
<feature type="domain" description="SLH" evidence="2">
    <location>
        <begin position="33"/>
        <end position="97"/>
    </location>
</feature>
<protein>
    <recommendedName>
        <fullName evidence="2">SLH domain-containing protein</fullName>
    </recommendedName>
</protein>
<reference evidence="4" key="1">
    <citation type="submission" date="2017-05" db="EMBL/GenBank/DDBJ databases">
        <authorList>
            <person name="Sung H."/>
        </authorList>
    </citation>
    <scope>NUCLEOTIDE SEQUENCE [LARGE SCALE GENOMIC DNA]</scope>
    <source>
        <strain evidence="4">AR23208</strain>
    </source>
</reference>
<dbReference type="PANTHER" id="PTHR43308">
    <property type="entry name" value="OUTER MEMBRANE PROTEIN ALPHA-RELATED"/>
    <property type="match status" value="1"/>
</dbReference>
<feature type="domain" description="SLH" evidence="2">
    <location>
        <begin position="162"/>
        <end position="222"/>
    </location>
</feature>
<feature type="chain" id="PRO_5012824240" description="SLH domain-containing protein" evidence="1">
    <location>
        <begin position="28"/>
        <end position="355"/>
    </location>
</feature>
<sequence>MRKKRTSLLALLCAGAVLLSGTGVASADVEPGYVDQFSDLALSHYAYDEMKDLLWQKTISGFSTSEIGHVEVRADHPTTRAEFVTMLVLAMGLTSDAGGKKFTDVSPTDWYYNSVRIATAKGIVSGVSTTRFAPNDPIERGEMATLLVKAFAPTVAATGAARSYPDIASYWGKANIDTVTRMGLMSGDETGKFLPAAPASRAQAATVLYNALHAEKTGLSADQEIVSVASSYYSQYMELINTGQLSGLNAIHSTYTSGRFRDKWDGTTQYLLGWQAKGYNVSIAQYGTEPTTFTLINKTYRLAQIRVTRGTSVIRWSHPETGHEGADFRMLSGLLYLKRSPGVSPWKIYRIDITP</sequence>
<organism evidence="3 4">
    <name type="scientific">Tumebacillus avium</name>
    <dbReference type="NCBI Taxonomy" id="1903704"/>
    <lineage>
        <taxon>Bacteria</taxon>
        <taxon>Bacillati</taxon>
        <taxon>Bacillota</taxon>
        <taxon>Bacilli</taxon>
        <taxon>Bacillales</taxon>
        <taxon>Alicyclobacillaceae</taxon>
        <taxon>Tumebacillus</taxon>
    </lineage>
</organism>
<keyword evidence="1" id="KW-0732">Signal</keyword>
<dbReference type="Pfam" id="PF00395">
    <property type="entry name" value="SLH"/>
    <property type="match status" value="2"/>
</dbReference>
<dbReference type="KEGG" id="tum:CBW65_10715"/>
<dbReference type="PROSITE" id="PS51272">
    <property type="entry name" value="SLH"/>
    <property type="match status" value="3"/>
</dbReference>
<proteinExistence type="predicted"/>
<dbReference type="RefSeq" id="WP_087456802.1">
    <property type="nucleotide sequence ID" value="NZ_CP021434.1"/>
</dbReference>
<accession>A0A1Y0ILN0</accession>
<keyword evidence="4" id="KW-1185">Reference proteome</keyword>
<feature type="domain" description="SLH" evidence="2">
    <location>
        <begin position="98"/>
        <end position="161"/>
    </location>
</feature>